<evidence type="ECO:0000313" key="1">
    <source>
        <dbReference type="EMBL" id="RCW62128.1"/>
    </source>
</evidence>
<dbReference type="PANTHER" id="PTHR47233">
    <property type="entry name" value="CHEMOTAXIS PROTEIN CHEV"/>
    <property type="match status" value="1"/>
</dbReference>
<organism evidence="1 2">
    <name type="scientific">Marinobacter nauticus</name>
    <name type="common">Marinobacter hydrocarbonoclasticus</name>
    <name type="synonym">Marinobacter aquaeolei</name>
    <dbReference type="NCBI Taxonomy" id="2743"/>
    <lineage>
        <taxon>Bacteria</taxon>
        <taxon>Pseudomonadati</taxon>
        <taxon>Pseudomonadota</taxon>
        <taxon>Gammaproteobacteria</taxon>
        <taxon>Pseudomonadales</taxon>
        <taxon>Marinobacteraceae</taxon>
        <taxon>Marinobacter</taxon>
    </lineage>
</organism>
<dbReference type="Gene3D" id="3.40.50.2300">
    <property type="match status" value="1"/>
</dbReference>
<comment type="caution">
    <text evidence="1">The sequence shown here is derived from an EMBL/GenBank/DDBJ whole genome shotgun (WGS) entry which is preliminary data.</text>
</comment>
<dbReference type="AlphaFoldDB" id="A0A368X562"/>
<proteinExistence type="predicted"/>
<dbReference type="InterPro" id="IPR011006">
    <property type="entry name" value="CheY-like_superfamily"/>
</dbReference>
<dbReference type="SUPFAM" id="SSF52172">
    <property type="entry name" value="CheY-like"/>
    <property type="match status" value="1"/>
</dbReference>
<name>A0A368X562_MARNT</name>
<gene>
    <name evidence="1" type="ORF">DET61_1312</name>
</gene>
<protein>
    <submittedName>
        <fullName evidence="1">Uncharacterized protein</fullName>
    </submittedName>
</protein>
<accession>A0A368X562</accession>
<dbReference type="EMBL" id="QPJI01000031">
    <property type="protein sequence ID" value="RCW62128.1"/>
    <property type="molecule type" value="Genomic_DNA"/>
</dbReference>
<dbReference type="PANTHER" id="PTHR47233:SF3">
    <property type="entry name" value="CHEMOTAXIS PROTEIN CHEV"/>
    <property type="match status" value="1"/>
</dbReference>
<dbReference type="Proteomes" id="UP000253647">
    <property type="component" value="Unassembled WGS sequence"/>
</dbReference>
<sequence>MQLFVTYFTLFIAIRSLSFIFKDLCGFATICRTLAAEIRKQSRLSGLKVILLSALSGQFNESMVKKVEADKFIAKFNPDELAKEVFNLLEVTSK</sequence>
<evidence type="ECO:0000313" key="2">
    <source>
        <dbReference type="Proteomes" id="UP000253647"/>
    </source>
</evidence>
<reference evidence="1 2" key="1">
    <citation type="submission" date="2018-07" db="EMBL/GenBank/DDBJ databases">
        <title>Freshwater and sediment microbial communities from various areas in North America, analyzing microbe dynamics in response to fracking.</title>
        <authorList>
            <person name="Lamendella R."/>
        </authorList>
    </citation>
    <scope>NUCLEOTIDE SEQUENCE [LARGE SCALE GENOMIC DNA]</scope>
    <source>
        <strain evidence="1 2">105B</strain>
    </source>
</reference>
<dbReference type="RefSeq" id="WP_181861351.1">
    <property type="nucleotide sequence ID" value="NZ_QPJI01000031.1"/>
</dbReference>